<accession>A0ABS6ANK1</accession>
<sequence>MQHRAGFSGFCTGTCKEHRYGVVAERRFEPSLRLSPAILGDAFDLRLAESVEAVHEGNADVD</sequence>
<comment type="caution">
    <text evidence="1">The sequence shown here is derived from an EMBL/GenBank/DDBJ whole genome shotgun (WGS) entry which is preliminary data.</text>
</comment>
<name>A0ABS6ANK1_9RHOB</name>
<organism evidence="1 2">
    <name type="scientific">Paracoccus marinaquae</name>
    <dbReference type="NCBI Taxonomy" id="2841926"/>
    <lineage>
        <taxon>Bacteria</taxon>
        <taxon>Pseudomonadati</taxon>
        <taxon>Pseudomonadota</taxon>
        <taxon>Alphaproteobacteria</taxon>
        <taxon>Rhodobacterales</taxon>
        <taxon>Paracoccaceae</taxon>
        <taxon>Paracoccus</taxon>
    </lineage>
</organism>
<reference evidence="1" key="1">
    <citation type="submission" date="2021-06" db="EMBL/GenBank/DDBJ databases">
        <title>Paracoccus bacterium XHP0099 sp. nov., isolated from the surface waters of the Yellow Sea.</title>
        <authorList>
            <person name="Xue H."/>
            <person name="Zhang D."/>
        </authorList>
    </citation>
    <scope>NUCLEOTIDE SEQUENCE</scope>
    <source>
        <strain evidence="1">XHP0099</strain>
    </source>
</reference>
<feature type="non-terminal residue" evidence="1">
    <location>
        <position position="62"/>
    </location>
</feature>
<dbReference type="Proteomes" id="UP001166191">
    <property type="component" value="Unassembled WGS sequence"/>
</dbReference>
<proteinExistence type="predicted"/>
<evidence type="ECO:0000313" key="1">
    <source>
        <dbReference type="EMBL" id="MBU3031781.1"/>
    </source>
</evidence>
<evidence type="ECO:0000313" key="2">
    <source>
        <dbReference type="Proteomes" id="UP001166191"/>
    </source>
</evidence>
<gene>
    <name evidence="1" type="ORF">KNW02_16870</name>
</gene>
<protein>
    <submittedName>
        <fullName evidence="1">Uncharacterized protein</fullName>
    </submittedName>
</protein>
<dbReference type="EMBL" id="JAHKNG010000041">
    <property type="protein sequence ID" value="MBU3031781.1"/>
    <property type="molecule type" value="Genomic_DNA"/>
</dbReference>
<keyword evidence="2" id="KW-1185">Reference proteome</keyword>